<feature type="region of interest" description="Disordered" evidence="1">
    <location>
        <begin position="120"/>
        <end position="147"/>
    </location>
</feature>
<proteinExistence type="predicted"/>
<dbReference type="Proteomes" id="UP000013827">
    <property type="component" value="Unassembled WGS sequence"/>
</dbReference>
<sequence length="334" mass="34773">SGAKAGPAALCGAKASPDSALDGGSATDAARDSLGGPDLPEEPPGLHLALAVVIHRGGVSDRSVWPPASLSARPVRAVGCRRTARCRGAAPSPARPLDLPGRTVTGRVRRHHLGCRAADRRTPRAGRAGRPCPSSGGEASASGAAGRRGGVGVALVRTRPLDGAAAAGWRRLRRVCARAALRAALARLHRREIVAKPGQPRVRRRRGAARARGAACLRDGRRIPRPATALPAAAAAAARRLHRCARRPTPAGRARHHDCRGLGRRQRRPGGGGLLPRRDGRRVPYPLAEGGESLPVSGVGRDQATSTRWRAPRGTALTTRCTTATRTGSRSRSG</sequence>
<dbReference type="KEGG" id="ehx:EMIHUDRAFT_468560"/>
<evidence type="ECO:0000256" key="1">
    <source>
        <dbReference type="SAM" id="MobiDB-lite"/>
    </source>
</evidence>
<dbReference type="AlphaFoldDB" id="A0A0D3K134"/>
<feature type="compositionally biased region" description="Low complexity" evidence="1">
    <location>
        <begin position="313"/>
        <end position="334"/>
    </location>
</feature>
<feature type="compositionally biased region" description="Low complexity" evidence="1">
    <location>
        <begin position="125"/>
        <end position="145"/>
    </location>
</feature>
<dbReference type="GeneID" id="17274742"/>
<evidence type="ECO:0000313" key="2">
    <source>
        <dbReference type="EnsemblProtists" id="EOD29469"/>
    </source>
</evidence>
<dbReference type="HOGENOM" id="CLU_876021_0_0_1"/>
<feature type="region of interest" description="Disordered" evidence="1">
    <location>
        <begin position="247"/>
        <end position="334"/>
    </location>
</feature>
<keyword evidence="3" id="KW-1185">Reference proteome</keyword>
<feature type="compositionally biased region" description="Basic residues" evidence="1">
    <location>
        <begin position="253"/>
        <end position="268"/>
    </location>
</feature>
<reference evidence="3" key="1">
    <citation type="journal article" date="2013" name="Nature">
        <title>Pan genome of the phytoplankton Emiliania underpins its global distribution.</title>
        <authorList>
            <person name="Read B.A."/>
            <person name="Kegel J."/>
            <person name="Klute M.J."/>
            <person name="Kuo A."/>
            <person name="Lefebvre S.C."/>
            <person name="Maumus F."/>
            <person name="Mayer C."/>
            <person name="Miller J."/>
            <person name="Monier A."/>
            <person name="Salamov A."/>
            <person name="Young J."/>
            <person name="Aguilar M."/>
            <person name="Claverie J.M."/>
            <person name="Frickenhaus S."/>
            <person name="Gonzalez K."/>
            <person name="Herman E.K."/>
            <person name="Lin Y.C."/>
            <person name="Napier J."/>
            <person name="Ogata H."/>
            <person name="Sarno A.F."/>
            <person name="Shmutz J."/>
            <person name="Schroeder D."/>
            <person name="de Vargas C."/>
            <person name="Verret F."/>
            <person name="von Dassow P."/>
            <person name="Valentin K."/>
            <person name="Van de Peer Y."/>
            <person name="Wheeler G."/>
            <person name="Dacks J.B."/>
            <person name="Delwiche C.F."/>
            <person name="Dyhrman S.T."/>
            <person name="Glockner G."/>
            <person name="John U."/>
            <person name="Richards T."/>
            <person name="Worden A.Z."/>
            <person name="Zhang X."/>
            <person name="Grigoriev I.V."/>
            <person name="Allen A.E."/>
            <person name="Bidle K."/>
            <person name="Borodovsky M."/>
            <person name="Bowler C."/>
            <person name="Brownlee C."/>
            <person name="Cock J.M."/>
            <person name="Elias M."/>
            <person name="Gladyshev V.N."/>
            <person name="Groth M."/>
            <person name="Guda C."/>
            <person name="Hadaegh A."/>
            <person name="Iglesias-Rodriguez M.D."/>
            <person name="Jenkins J."/>
            <person name="Jones B.M."/>
            <person name="Lawson T."/>
            <person name="Leese F."/>
            <person name="Lindquist E."/>
            <person name="Lobanov A."/>
            <person name="Lomsadze A."/>
            <person name="Malik S.B."/>
            <person name="Marsh M.E."/>
            <person name="Mackinder L."/>
            <person name="Mock T."/>
            <person name="Mueller-Roeber B."/>
            <person name="Pagarete A."/>
            <person name="Parker M."/>
            <person name="Probert I."/>
            <person name="Quesneville H."/>
            <person name="Raines C."/>
            <person name="Rensing S.A."/>
            <person name="Riano-Pachon D.M."/>
            <person name="Richier S."/>
            <person name="Rokitta S."/>
            <person name="Shiraiwa Y."/>
            <person name="Soanes D.M."/>
            <person name="van der Giezen M."/>
            <person name="Wahlund T.M."/>
            <person name="Williams B."/>
            <person name="Wilson W."/>
            <person name="Wolfe G."/>
            <person name="Wurch L.L."/>
        </authorList>
    </citation>
    <scope>NUCLEOTIDE SEQUENCE</scope>
</reference>
<organism evidence="2 3">
    <name type="scientific">Emiliania huxleyi (strain CCMP1516)</name>
    <dbReference type="NCBI Taxonomy" id="280463"/>
    <lineage>
        <taxon>Eukaryota</taxon>
        <taxon>Haptista</taxon>
        <taxon>Haptophyta</taxon>
        <taxon>Prymnesiophyceae</taxon>
        <taxon>Isochrysidales</taxon>
        <taxon>Noelaerhabdaceae</taxon>
        <taxon>Emiliania</taxon>
    </lineage>
</organism>
<dbReference type="EnsemblProtists" id="EOD29469">
    <property type="protein sequence ID" value="EOD29469"/>
    <property type="gene ID" value="EMIHUDRAFT_468560"/>
</dbReference>
<evidence type="ECO:0000313" key="3">
    <source>
        <dbReference type="Proteomes" id="UP000013827"/>
    </source>
</evidence>
<protein>
    <submittedName>
        <fullName evidence="2">Uncharacterized protein</fullName>
    </submittedName>
</protein>
<name>A0A0D3K134_EMIH1</name>
<reference evidence="2" key="2">
    <citation type="submission" date="2024-10" db="UniProtKB">
        <authorList>
            <consortium name="EnsemblProtists"/>
        </authorList>
    </citation>
    <scope>IDENTIFICATION</scope>
</reference>
<feature type="region of interest" description="Disordered" evidence="1">
    <location>
        <begin position="1"/>
        <end position="42"/>
    </location>
</feature>
<dbReference type="RefSeq" id="XP_005781898.1">
    <property type="nucleotide sequence ID" value="XM_005781841.1"/>
</dbReference>
<dbReference type="PaxDb" id="2903-EOD29469"/>
<accession>A0A0D3K134</accession>